<dbReference type="AlphaFoldDB" id="A0AA91T0C7"/>
<feature type="transmembrane region" description="Helical" evidence="1">
    <location>
        <begin position="532"/>
        <end position="551"/>
    </location>
</feature>
<dbReference type="Pfam" id="PF04114">
    <property type="entry name" value="Gaa1"/>
    <property type="match status" value="1"/>
</dbReference>
<dbReference type="KEGG" id="clus:A9F13_17g01111"/>
<dbReference type="PANTHER" id="PTHR13304">
    <property type="entry name" value="GLYCOSYLPHOSPHATIDYLINOSITOL ANCHOR ATTACHMENT 1 PROTEIN"/>
    <property type="match status" value="1"/>
</dbReference>
<feature type="transmembrane region" description="Helical" evidence="1">
    <location>
        <begin position="379"/>
        <end position="396"/>
    </location>
</feature>
<feature type="transmembrane region" description="Helical" evidence="1">
    <location>
        <begin position="408"/>
        <end position="430"/>
    </location>
</feature>
<dbReference type="PIRSF" id="PIRSF036762">
    <property type="entry name" value="GAA1"/>
    <property type="match status" value="1"/>
</dbReference>
<reference evidence="2 3" key="1">
    <citation type="submission" date="2017-04" db="EMBL/GenBank/DDBJ databases">
        <title>Draft genome of the yeast Clavispora lusitaniae type strain CBS 6936.</title>
        <authorList>
            <person name="Durrens P."/>
            <person name="Klopp C."/>
            <person name="Biteau N."/>
            <person name="Fitton-Ouhabi V."/>
            <person name="Dementhon K."/>
            <person name="Accoceberry I."/>
            <person name="Sherman D.J."/>
            <person name="Noel T."/>
        </authorList>
    </citation>
    <scope>NUCLEOTIDE SEQUENCE [LARGE SCALE GENOMIC DNA]</scope>
    <source>
        <strain evidence="2 3">CBS 6936</strain>
    </source>
</reference>
<gene>
    <name evidence="2" type="ORF">A9F13_17g01111</name>
</gene>
<keyword evidence="1" id="KW-0812">Transmembrane</keyword>
<dbReference type="PANTHER" id="PTHR13304:SF0">
    <property type="entry name" value="GLYCOSYLPHOSPHATIDYLINOSITOL ANCHOR ATTACHMENT 1 PROTEIN"/>
    <property type="match status" value="1"/>
</dbReference>
<protein>
    <submittedName>
        <fullName evidence="2">GPI-anchor transamidase subunit</fullName>
    </submittedName>
</protein>
<evidence type="ECO:0000256" key="1">
    <source>
        <dbReference type="SAM" id="Phobius"/>
    </source>
</evidence>
<feature type="transmembrane region" description="Helical" evidence="1">
    <location>
        <begin position="436"/>
        <end position="457"/>
    </location>
</feature>
<dbReference type="GO" id="GO:0042765">
    <property type="term" value="C:GPI-anchor transamidase complex"/>
    <property type="evidence" value="ECO:0007669"/>
    <property type="project" value="InterPro"/>
</dbReference>
<feature type="transmembrane region" description="Helical" evidence="1">
    <location>
        <begin position="575"/>
        <end position="598"/>
    </location>
</feature>
<comment type="caution">
    <text evidence="2">The sequence shown here is derived from an EMBL/GenBank/DDBJ whole genome shotgun (WGS) entry which is preliminary data.</text>
</comment>
<keyword evidence="1" id="KW-1133">Transmembrane helix</keyword>
<name>A0AA91T0C7_CLALS</name>
<proteinExistence type="predicted"/>
<accession>A0AA91T0C7</accession>
<organism evidence="2 3">
    <name type="scientific">Clavispora lusitaniae</name>
    <name type="common">Candida lusitaniae</name>
    <dbReference type="NCBI Taxonomy" id="36911"/>
    <lineage>
        <taxon>Eukaryota</taxon>
        <taxon>Fungi</taxon>
        <taxon>Dikarya</taxon>
        <taxon>Ascomycota</taxon>
        <taxon>Saccharomycotina</taxon>
        <taxon>Pichiomycetes</taxon>
        <taxon>Metschnikowiaceae</taxon>
        <taxon>Clavispora</taxon>
    </lineage>
</organism>
<dbReference type="Proteomes" id="UP000195602">
    <property type="component" value="Unassembled WGS sequence"/>
</dbReference>
<dbReference type="GO" id="GO:0016255">
    <property type="term" value="P:attachment of GPI anchor to protein"/>
    <property type="evidence" value="ECO:0007669"/>
    <property type="project" value="TreeGrafter"/>
</dbReference>
<evidence type="ECO:0000313" key="3">
    <source>
        <dbReference type="Proteomes" id="UP000195602"/>
    </source>
</evidence>
<keyword evidence="1" id="KW-0472">Membrane</keyword>
<sequence>MQIRWSKSSLSKDKMALAESFLRTIHKLGLLPKIIRALPILSFFLAIASFGWLLVLPMDGQYRNTYISENALMPGQVISYFRESEWNIVRGYRMEVTKWNFQQASEANPLLESWLEESGLKIYHHQDPKTESDTMYAVMHAARGDNTESLALVIPYFTSDGQANIGAMSIAAALARYFTRMSIWQKNIIFVFPHDGHAVLRSWVEAYHSSLDDTPGSIEAAIVMEYASALDNFSHMELFYEGLNGQLPNLDLINTVTTIARNEQIKVSIQGAAGDDLDRNTYFTRLRTLLTGILNLAISGLSETGPGCESFSGWQIQAITIRAVGEGGPDITQFGRIVDSTFRAVNNLLEKFHQSFFFYLMLTPLNFVSIGTYLPSAALLAASFAISSIYCLATGVSTKDYISEIGQVLTTFTGIEFACLVASIALTKFVVVLPDFLSPLLVFLFAGSIVLSLCPSISILPQRKLSKPMSYSLLAFSLYFIAMLIVSLLIVHFALALCLGACAFPLSLIPALIKQSVDKKSSASKINTKISLCLLASSPVTAIVALGYTLSNGKYEGALFLIKGLLSAWREMQCWTWFVLSLGWFPAWIAIVVACSLGQFSDAEKTKKE</sequence>
<evidence type="ECO:0000313" key="2">
    <source>
        <dbReference type="EMBL" id="OVF06890.1"/>
    </source>
</evidence>
<dbReference type="EMBL" id="LYUB02000017">
    <property type="protein sequence ID" value="OVF06890.1"/>
    <property type="molecule type" value="Genomic_DNA"/>
</dbReference>
<feature type="transmembrane region" description="Helical" evidence="1">
    <location>
        <begin position="469"/>
        <end position="487"/>
    </location>
</feature>
<feature type="transmembrane region" description="Helical" evidence="1">
    <location>
        <begin position="34"/>
        <end position="56"/>
    </location>
</feature>
<dbReference type="InterPro" id="IPR007246">
    <property type="entry name" value="Gaa1"/>
</dbReference>
<feature type="transmembrane region" description="Helical" evidence="1">
    <location>
        <begin position="493"/>
        <end position="512"/>
    </location>
</feature>